<sequence>MSTQRKKQRTPCYPFLCASHSVQLTCAAAPPQRNFTAPSHFEEMFGEREYAPDRQAMGENGAESKYGKKFVVQNCGMYMNKERNAGVVCNRITELNLNSRKKISSVKGDSSQMKDILNHIDHKILEVVPAKRPLISYSSYDNQQKYFETKLVPDTQGKMSICVGRKSGSATVHINIDEYDLEKTYHTWKKIMGKSAPHNKSNLENDRFLTVSENAERSDKLPIIKNRNPPFANPDGPFEKQRLNLPKQARDNLDRTLTPLATSEKNVVLKKKKHTHKDSFILLRPHDEIIPDEIKGVRRSNFPWINSNRIKKILNYNYVDDTQEKSEMQVTPQNSLASKKENYAVQAGMQAGDQTEWVSHSQGDAKGSLNPQAPHSCNVPHRGTYTTGNIPNGFNFCNVEGMSTCNDAKLHEQQYGNFENYELARNYIPEGNYSPVKKYASAGNTNYEKSYERAGGAHGQGAADGQNFNAQNKQKTSQFGTYNECGNDTNCHFQNETCYKGQSDECNGNNKCCISCHEHANGAAYTSSGKTDEQGTFFRAPSLTEIP</sequence>
<accession>A0A1A8ZZG7</accession>
<dbReference type="AlphaFoldDB" id="A0A1A8ZZG7"/>
<evidence type="ECO:0000313" key="2">
    <source>
        <dbReference type="Proteomes" id="UP000078555"/>
    </source>
</evidence>
<organism evidence="1 2">
    <name type="scientific">Plasmodium ovale wallikeri</name>
    <dbReference type="NCBI Taxonomy" id="864142"/>
    <lineage>
        <taxon>Eukaryota</taxon>
        <taxon>Sar</taxon>
        <taxon>Alveolata</taxon>
        <taxon>Apicomplexa</taxon>
        <taxon>Aconoidasida</taxon>
        <taxon>Haemosporida</taxon>
        <taxon>Plasmodiidae</taxon>
        <taxon>Plasmodium</taxon>
        <taxon>Plasmodium (Plasmodium)</taxon>
    </lineage>
</organism>
<keyword evidence="2" id="KW-1185">Reference proteome</keyword>
<proteinExistence type="predicted"/>
<name>A0A1A8ZZG7_PLAOA</name>
<gene>
    <name evidence="1" type="ORF">POVWA1_059490</name>
</gene>
<protein>
    <submittedName>
        <fullName evidence="1">Thioredoxin-like associated protein 1, putative (TLAP1)</fullName>
    </submittedName>
</protein>
<dbReference type="Proteomes" id="UP000078555">
    <property type="component" value="Unassembled WGS sequence"/>
</dbReference>
<dbReference type="EMBL" id="FLRD01000152">
    <property type="protein sequence ID" value="SBT49332.1"/>
    <property type="molecule type" value="Genomic_DNA"/>
</dbReference>
<evidence type="ECO:0000313" key="1">
    <source>
        <dbReference type="EMBL" id="SBT49332.1"/>
    </source>
</evidence>
<reference evidence="2" key="1">
    <citation type="submission" date="2016-05" db="EMBL/GenBank/DDBJ databases">
        <authorList>
            <person name="Naeem R."/>
        </authorList>
    </citation>
    <scope>NUCLEOTIDE SEQUENCE [LARGE SCALE GENOMIC DNA]</scope>
</reference>